<evidence type="ECO:0000256" key="2">
    <source>
        <dbReference type="ARBA" id="ARBA00022692"/>
    </source>
</evidence>
<proteinExistence type="predicted"/>
<comment type="subcellular location">
    <subcellularLocation>
        <location evidence="1">Membrane</location>
        <topology evidence="1">Multi-pass membrane protein</topology>
    </subcellularLocation>
</comment>
<protein>
    <submittedName>
        <fullName evidence="7">YIP1 family protein</fullName>
    </submittedName>
</protein>
<feature type="transmembrane region" description="Helical" evidence="5">
    <location>
        <begin position="44"/>
        <end position="66"/>
    </location>
</feature>
<feature type="transmembrane region" description="Helical" evidence="5">
    <location>
        <begin position="165"/>
        <end position="187"/>
    </location>
</feature>
<evidence type="ECO:0000259" key="6">
    <source>
        <dbReference type="Pfam" id="PF04893"/>
    </source>
</evidence>
<dbReference type="EMBL" id="JAHHGZ010000019">
    <property type="protein sequence ID" value="MBW4669317.1"/>
    <property type="molecule type" value="Genomic_DNA"/>
</dbReference>
<evidence type="ECO:0000256" key="1">
    <source>
        <dbReference type="ARBA" id="ARBA00004141"/>
    </source>
</evidence>
<accession>A0A951QNQ1</accession>
<keyword evidence="2 5" id="KW-0812">Transmembrane</keyword>
<dbReference type="Pfam" id="PF04893">
    <property type="entry name" value="Yip1"/>
    <property type="match status" value="1"/>
</dbReference>
<evidence type="ECO:0000256" key="4">
    <source>
        <dbReference type="ARBA" id="ARBA00023136"/>
    </source>
</evidence>
<gene>
    <name evidence="7" type="ORF">KME60_18330</name>
</gene>
<dbReference type="GO" id="GO:0016020">
    <property type="term" value="C:membrane"/>
    <property type="evidence" value="ECO:0007669"/>
    <property type="project" value="UniProtKB-SubCell"/>
</dbReference>
<feature type="domain" description="Yip1" evidence="6">
    <location>
        <begin position="30"/>
        <end position="180"/>
    </location>
</feature>
<keyword evidence="4 5" id="KW-0472">Membrane</keyword>
<evidence type="ECO:0000256" key="5">
    <source>
        <dbReference type="SAM" id="Phobius"/>
    </source>
</evidence>
<comment type="caution">
    <text evidence="7">The sequence shown here is derived from an EMBL/GenBank/DDBJ whole genome shotgun (WGS) entry which is preliminary data.</text>
</comment>
<evidence type="ECO:0000313" key="8">
    <source>
        <dbReference type="Proteomes" id="UP000729701"/>
    </source>
</evidence>
<evidence type="ECO:0000256" key="3">
    <source>
        <dbReference type="ARBA" id="ARBA00022989"/>
    </source>
</evidence>
<organism evidence="7 8">
    <name type="scientific">Cyanomargarita calcarea GSE-NOS-MK-12-04C</name>
    <dbReference type="NCBI Taxonomy" id="2839659"/>
    <lineage>
        <taxon>Bacteria</taxon>
        <taxon>Bacillati</taxon>
        <taxon>Cyanobacteriota</taxon>
        <taxon>Cyanophyceae</taxon>
        <taxon>Nostocales</taxon>
        <taxon>Cyanomargaritaceae</taxon>
        <taxon>Cyanomargarita</taxon>
    </lineage>
</organism>
<reference evidence="7" key="2">
    <citation type="journal article" date="2022" name="Microbiol. Resour. Announc.">
        <title>Metagenome Sequencing to Explore Phylogenomics of Terrestrial Cyanobacteria.</title>
        <authorList>
            <person name="Ward R.D."/>
            <person name="Stajich J.E."/>
            <person name="Johansen J.R."/>
            <person name="Huntemann M."/>
            <person name="Clum A."/>
            <person name="Foster B."/>
            <person name="Foster B."/>
            <person name="Roux S."/>
            <person name="Palaniappan K."/>
            <person name="Varghese N."/>
            <person name="Mukherjee S."/>
            <person name="Reddy T.B.K."/>
            <person name="Daum C."/>
            <person name="Copeland A."/>
            <person name="Chen I.A."/>
            <person name="Ivanova N.N."/>
            <person name="Kyrpides N.C."/>
            <person name="Shapiro N."/>
            <person name="Eloe-Fadrosh E.A."/>
            <person name="Pietrasiak N."/>
        </authorList>
    </citation>
    <scope>NUCLEOTIDE SEQUENCE</scope>
    <source>
        <strain evidence="7">GSE-NOS-MK-12-04C</strain>
    </source>
</reference>
<dbReference type="AlphaFoldDB" id="A0A951QNQ1"/>
<dbReference type="InterPro" id="IPR006977">
    <property type="entry name" value="Yip1_dom"/>
</dbReference>
<reference evidence="7" key="1">
    <citation type="submission" date="2021-05" db="EMBL/GenBank/DDBJ databases">
        <authorList>
            <person name="Pietrasiak N."/>
            <person name="Ward R."/>
            <person name="Stajich J.E."/>
            <person name="Kurbessoian T."/>
        </authorList>
    </citation>
    <scope>NUCLEOTIDE SEQUENCE</scope>
    <source>
        <strain evidence="7">GSE-NOS-MK-12-04C</strain>
    </source>
</reference>
<feature type="transmembrane region" description="Helical" evidence="5">
    <location>
        <begin position="141"/>
        <end position="159"/>
    </location>
</feature>
<keyword evidence="3 5" id="KW-1133">Transmembrane helix</keyword>
<evidence type="ECO:0000313" key="7">
    <source>
        <dbReference type="EMBL" id="MBW4669317.1"/>
    </source>
</evidence>
<sequence>MSTRPEGASNDKSHRGICKTLRNALALDSHFYENTRNTPKNRGLALTIVILAAFSQALGSAVILLINRATFPILLVTLFINILSLVTGYYFWTFTIWKLGQWLKPIDPTYGDLLSPIGFAYAPQVLNFLTLIPLLGRPIELILAVWSLLAVIIAVRQGLDISTRNAALICLVGWPLVQIAIGFVQVLEQKLLK</sequence>
<dbReference type="Proteomes" id="UP000729701">
    <property type="component" value="Unassembled WGS sequence"/>
</dbReference>
<feature type="transmembrane region" description="Helical" evidence="5">
    <location>
        <begin position="73"/>
        <end position="93"/>
    </location>
</feature>
<name>A0A951QNQ1_9CYAN</name>